<protein>
    <recommendedName>
        <fullName evidence="5">Cell surface glycoprotein</fullName>
    </recommendedName>
</protein>
<dbReference type="PANTHER" id="PTHR41339:SF1">
    <property type="entry name" value="SECRETED PROTEIN"/>
    <property type="match status" value="1"/>
</dbReference>
<evidence type="ECO:0000313" key="4">
    <source>
        <dbReference type="Proteomes" id="UP001596472"/>
    </source>
</evidence>
<name>A0ABW2LA74_9BACT</name>
<accession>A0ABW2LA74</accession>
<feature type="compositionally biased region" description="Acidic residues" evidence="1">
    <location>
        <begin position="930"/>
        <end position="939"/>
    </location>
</feature>
<reference evidence="4" key="1">
    <citation type="journal article" date="2019" name="Int. J. Syst. Evol. Microbiol.">
        <title>The Global Catalogue of Microorganisms (GCM) 10K type strain sequencing project: providing services to taxonomists for standard genome sequencing and annotation.</title>
        <authorList>
            <consortium name="The Broad Institute Genomics Platform"/>
            <consortium name="The Broad Institute Genome Sequencing Center for Infectious Disease"/>
            <person name="Wu L."/>
            <person name="Ma J."/>
        </authorList>
    </citation>
    <scope>NUCLEOTIDE SEQUENCE [LARGE SCALE GENOMIC DNA]</scope>
    <source>
        <strain evidence="4">CGMCC 4.1467</strain>
    </source>
</reference>
<keyword evidence="2" id="KW-0732">Signal</keyword>
<feature type="compositionally biased region" description="Gly residues" evidence="1">
    <location>
        <begin position="915"/>
        <end position="925"/>
    </location>
</feature>
<proteinExistence type="predicted"/>
<dbReference type="PANTHER" id="PTHR41339">
    <property type="entry name" value="LIPL48"/>
    <property type="match status" value="1"/>
</dbReference>
<gene>
    <name evidence="3" type="ORF">ACFQY0_19225</name>
</gene>
<feature type="signal peptide" evidence="2">
    <location>
        <begin position="1"/>
        <end position="21"/>
    </location>
</feature>
<evidence type="ECO:0000313" key="3">
    <source>
        <dbReference type="EMBL" id="MFC7339333.1"/>
    </source>
</evidence>
<sequence>MKQTKQIIALLATMASPAVMAADVTVTADITADTTWTSDNEYILERVVFVKPGATLTIEPGTKIYGTENLTNGTYGSLVVTRGATLVAEGTRKQPIEFTALVERDGFDHDDDPGTPNVMPDPALGDGGFWGGVVLLGSAPINYYAGGVNLNENDIEGFPGGASSDILYGGSNPNDSSGILKYVSIRFGGYEFAANSEINGLTLGGVGAGTEIEYVEVVSNTDDGVEIFGGTVNTKHIAVAFCQDDSFDLDEGHQGHHQFWFALQNADDSLGDNLGEWDGGNGNIKTGTPYNLIKVYNATLIGSGTASATDNDGIAMENNFAGTLANSVITDVPDEAIKDKSDGIGSPKPIFLNNTWGAIGDASLLTSVGAGSAGTPDGSSNDGVGVDVKLRGISRDADGVLDPRPASDSPLLGASLAPYPTTAPAGFFSKVDYRGAFASNENWLDEWSYLSRAGYITPCPEVVVGAEIAVDTTWTKDNCYILDKVVFVKPGATLTIEPGTKIYGTENLENGTYGSLVVTRGAKLIAEGTVNEPIEFTALVERDGFDDDDDASTPNVMPDPALGDGGYWGGVVLLGSAPINYYAGGVNLNENDIEGFPGGASSDILYGGSNPNDSSGILKYVSIRFGGYEFAANSEINGLTLGGVGAGTEIEYVEVVSNTDDGVEIFGGTVNTKHIAVAFCQDDSFDLDEGHQGHHQFWFALQNEDDSLGDNLGEWDGGNGNIKTGTPYNLIKVYNATLIGSGTASATDNDGIAMENNFAGTLANSVITDVPDEAIKDKSDGVGDPKPIFLNNTWGIIGDPSLQAVIGTGVNGDSDPGTAGIQLDGIPNGSINGSTGVDPMLIGISRNPDCGLDPRPEIGSPLRGASLAAFPSSAPSGFFDTVNFRGAFGDKNWLNGWSYLYRKNYLSGLPDGGSDSSGGSNGSGGSLVDSDGDGISDEVESANSELGFNPNVSNGTPSTVFDGLYTEAGILDLVTGSQIMVQGGGAGQPVTLSLPLFRSEDMSSFTPAPALDATFNGSGEAEFYRIEVSGAE</sequence>
<keyword evidence="4" id="KW-1185">Reference proteome</keyword>
<dbReference type="Proteomes" id="UP001596472">
    <property type="component" value="Unassembled WGS sequence"/>
</dbReference>
<evidence type="ECO:0008006" key="5">
    <source>
        <dbReference type="Google" id="ProtNLM"/>
    </source>
</evidence>
<evidence type="ECO:0000256" key="2">
    <source>
        <dbReference type="SAM" id="SignalP"/>
    </source>
</evidence>
<feature type="region of interest" description="Disordered" evidence="1">
    <location>
        <begin position="912"/>
        <end position="939"/>
    </location>
</feature>
<comment type="caution">
    <text evidence="3">The sequence shown here is derived from an EMBL/GenBank/DDBJ whole genome shotgun (WGS) entry which is preliminary data.</text>
</comment>
<evidence type="ECO:0000256" key="1">
    <source>
        <dbReference type="SAM" id="MobiDB-lite"/>
    </source>
</evidence>
<dbReference type="RefSeq" id="WP_379715949.1">
    <property type="nucleotide sequence ID" value="NZ_JBHTBS010000015.1"/>
</dbReference>
<organism evidence="3 4">
    <name type="scientific">Haloferula chungangensis</name>
    <dbReference type="NCBI Taxonomy" id="1048331"/>
    <lineage>
        <taxon>Bacteria</taxon>
        <taxon>Pseudomonadati</taxon>
        <taxon>Verrucomicrobiota</taxon>
        <taxon>Verrucomicrobiia</taxon>
        <taxon>Verrucomicrobiales</taxon>
        <taxon>Verrucomicrobiaceae</taxon>
        <taxon>Haloferula</taxon>
    </lineage>
</organism>
<feature type="chain" id="PRO_5046164739" description="Cell surface glycoprotein" evidence="2">
    <location>
        <begin position="22"/>
        <end position="1032"/>
    </location>
</feature>
<dbReference type="EMBL" id="JBHTBS010000015">
    <property type="protein sequence ID" value="MFC7339333.1"/>
    <property type="molecule type" value="Genomic_DNA"/>
</dbReference>